<protein>
    <recommendedName>
        <fullName evidence="4">Class III signal peptide-containing protein</fullName>
    </recommendedName>
</protein>
<sequence length="106" mass="11455">MFIKLNRRRGQSTLEYAILISVVIAALLAMAAYLKRGLQGKYKESADDIGEAFSPGQTTGSITVTTDYSGAETNKAGVQTTTISKDQTKRTGKMSVAAEASEYWPK</sequence>
<comment type="caution">
    <text evidence="2">The sequence shown here is derived from an EMBL/GenBank/DDBJ whole genome shotgun (WGS) entry which is preliminary data.</text>
</comment>
<feature type="transmembrane region" description="Helical" evidence="1">
    <location>
        <begin position="16"/>
        <end position="34"/>
    </location>
</feature>
<keyword evidence="1" id="KW-1133">Transmembrane helix</keyword>
<evidence type="ECO:0008006" key="4">
    <source>
        <dbReference type="Google" id="ProtNLM"/>
    </source>
</evidence>
<keyword evidence="1" id="KW-0812">Transmembrane</keyword>
<reference evidence="2 3" key="1">
    <citation type="submission" date="2017-09" db="EMBL/GenBank/DDBJ databases">
        <title>Depth-based differentiation of microbial function through sediment-hosted aquifers and enrichment of novel symbionts in the deep terrestrial subsurface.</title>
        <authorList>
            <person name="Probst A.J."/>
            <person name="Ladd B."/>
            <person name="Jarett J.K."/>
            <person name="Geller-Mcgrath D.E."/>
            <person name="Sieber C.M."/>
            <person name="Emerson J.B."/>
            <person name="Anantharaman K."/>
            <person name="Thomas B.C."/>
            <person name="Malmstrom R."/>
            <person name="Stieglmeier M."/>
            <person name="Klingl A."/>
            <person name="Woyke T."/>
            <person name="Ryan C.M."/>
            <person name="Banfield J.F."/>
        </authorList>
    </citation>
    <scope>NUCLEOTIDE SEQUENCE [LARGE SCALE GENOMIC DNA]</scope>
    <source>
        <strain evidence="2">CG11_big_fil_rev_8_21_14_0_20_42_13</strain>
    </source>
</reference>
<name>A0A2H0LX52_9BACT</name>
<dbReference type="AlphaFoldDB" id="A0A2H0LX52"/>
<evidence type="ECO:0000313" key="3">
    <source>
        <dbReference type="Proteomes" id="UP000229641"/>
    </source>
</evidence>
<dbReference type="EMBL" id="PCWA01000082">
    <property type="protein sequence ID" value="PIQ88942.1"/>
    <property type="molecule type" value="Genomic_DNA"/>
</dbReference>
<evidence type="ECO:0000313" key="2">
    <source>
        <dbReference type="EMBL" id="PIQ88942.1"/>
    </source>
</evidence>
<organism evidence="2 3">
    <name type="scientific">Candidatus Ghiorseimicrobium undicola</name>
    <dbReference type="NCBI Taxonomy" id="1974746"/>
    <lineage>
        <taxon>Bacteria</taxon>
        <taxon>Pseudomonadati</taxon>
        <taxon>Candidatus Omnitrophota</taxon>
        <taxon>Candidatus Ghiorseimicrobium</taxon>
    </lineage>
</organism>
<keyword evidence="1" id="KW-0472">Membrane</keyword>
<accession>A0A2H0LX52</accession>
<dbReference type="Proteomes" id="UP000229641">
    <property type="component" value="Unassembled WGS sequence"/>
</dbReference>
<proteinExistence type="predicted"/>
<evidence type="ECO:0000256" key="1">
    <source>
        <dbReference type="SAM" id="Phobius"/>
    </source>
</evidence>
<gene>
    <name evidence="2" type="ORF">COV72_05725</name>
</gene>